<dbReference type="Gene3D" id="2.40.420.20">
    <property type="match status" value="1"/>
</dbReference>
<proteinExistence type="inferred from homology"/>
<dbReference type="Gene3D" id="2.40.30.170">
    <property type="match status" value="1"/>
</dbReference>
<evidence type="ECO:0000259" key="4">
    <source>
        <dbReference type="Pfam" id="PF25917"/>
    </source>
</evidence>
<dbReference type="Proteomes" id="UP000002420">
    <property type="component" value="Chromosome"/>
</dbReference>
<keyword evidence="8" id="KW-1185">Reference proteome</keyword>
<dbReference type="InterPro" id="IPR058625">
    <property type="entry name" value="MdtA-like_BSH"/>
</dbReference>
<dbReference type="Pfam" id="PF25967">
    <property type="entry name" value="RND-MFP_C"/>
    <property type="match status" value="1"/>
</dbReference>
<dbReference type="GO" id="GO:0022857">
    <property type="term" value="F:transmembrane transporter activity"/>
    <property type="evidence" value="ECO:0007669"/>
    <property type="project" value="InterPro"/>
</dbReference>
<dbReference type="InterPro" id="IPR058627">
    <property type="entry name" value="MdtA-like_C"/>
</dbReference>
<evidence type="ECO:0000313" key="7">
    <source>
        <dbReference type="EMBL" id="ACD95112.1"/>
    </source>
</evidence>
<dbReference type="InterPro" id="IPR058624">
    <property type="entry name" value="MdtA-like_HH"/>
</dbReference>
<dbReference type="Pfam" id="PF25876">
    <property type="entry name" value="HH_MFP_RND"/>
    <property type="match status" value="1"/>
</dbReference>
<dbReference type="eggNOG" id="COG0845">
    <property type="taxonomic scope" value="Bacteria"/>
</dbReference>
<organism evidence="7 8">
    <name type="scientific">Trichlorobacter lovleyi (strain ATCC BAA-1151 / DSM 17278 / SZ)</name>
    <name type="common">Geobacter lovleyi</name>
    <dbReference type="NCBI Taxonomy" id="398767"/>
    <lineage>
        <taxon>Bacteria</taxon>
        <taxon>Pseudomonadati</taxon>
        <taxon>Thermodesulfobacteriota</taxon>
        <taxon>Desulfuromonadia</taxon>
        <taxon>Geobacterales</taxon>
        <taxon>Geobacteraceae</taxon>
        <taxon>Trichlorobacter</taxon>
    </lineage>
</organism>
<dbReference type="EMBL" id="CP001089">
    <property type="protein sequence ID" value="ACD95112.1"/>
    <property type="molecule type" value="Genomic_DNA"/>
</dbReference>
<dbReference type="SUPFAM" id="SSF111369">
    <property type="entry name" value="HlyD-like secretion proteins"/>
    <property type="match status" value="1"/>
</dbReference>
<dbReference type="OrthoDB" id="9772050at2"/>
<accession>B3E875</accession>
<dbReference type="Gene3D" id="2.40.50.100">
    <property type="match status" value="1"/>
</dbReference>
<evidence type="ECO:0000256" key="1">
    <source>
        <dbReference type="ARBA" id="ARBA00004196"/>
    </source>
</evidence>
<dbReference type="PANTHER" id="PTHR30158">
    <property type="entry name" value="ACRA/E-RELATED COMPONENT OF DRUG EFFLUX TRANSPORTER"/>
    <property type="match status" value="1"/>
</dbReference>
<feature type="domain" description="Multidrug resistance protein MdtA-like alpha-helical hairpin" evidence="3">
    <location>
        <begin position="117"/>
        <end position="183"/>
    </location>
</feature>
<name>B3E875_TRIL1</name>
<feature type="domain" description="Multidrug resistance protein MdtA-like beta-barrel" evidence="5">
    <location>
        <begin position="221"/>
        <end position="309"/>
    </location>
</feature>
<dbReference type="GO" id="GO:0046677">
    <property type="term" value="P:response to antibiotic"/>
    <property type="evidence" value="ECO:0007669"/>
    <property type="project" value="TreeGrafter"/>
</dbReference>
<dbReference type="InterPro" id="IPR006143">
    <property type="entry name" value="RND_pump_MFP"/>
</dbReference>
<evidence type="ECO:0000259" key="5">
    <source>
        <dbReference type="Pfam" id="PF25944"/>
    </source>
</evidence>
<dbReference type="STRING" id="398767.Glov_1391"/>
<dbReference type="Gene3D" id="1.10.287.470">
    <property type="entry name" value="Helix hairpin bin"/>
    <property type="match status" value="1"/>
</dbReference>
<evidence type="ECO:0000256" key="2">
    <source>
        <dbReference type="ARBA" id="ARBA00009477"/>
    </source>
</evidence>
<dbReference type="Pfam" id="PF25944">
    <property type="entry name" value="Beta-barrel_RND"/>
    <property type="match status" value="1"/>
</dbReference>
<dbReference type="HOGENOM" id="CLU_018816_2_1_7"/>
<feature type="domain" description="Multidrug resistance protein MdtA-like barrel-sandwich hybrid" evidence="4">
    <location>
        <begin position="74"/>
        <end position="213"/>
    </location>
</feature>
<reference evidence="7 8" key="1">
    <citation type="submission" date="2008-05" db="EMBL/GenBank/DDBJ databases">
        <title>Complete sequence of chromosome of Geobacter lovleyi SZ.</title>
        <authorList>
            <consortium name="US DOE Joint Genome Institute"/>
            <person name="Lucas S."/>
            <person name="Copeland A."/>
            <person name="Lapidus A."/>
            <person name="Glavina del Rio T."/>
            <person name="Dalin E."/>
            <person name="Tice H."/>
            <person name="Bruce D."/>
            <person name="Goodwin L."/>
            <person name="Pitluck S."/>
            <person name="Chertkov O."/>
            <person name="Meincke L."/>
            <person name="Brettin T."/>
            <person name="Detter J.C."/>
            <person name="Han C."/>
            <person name="Tapia R."/>
            <person name="Kuske C.R."/>
            <person name="Schmutz J."/>
            <person name="Larimer F."/>
            <person name="Land M."/>
            <person name="Hauser L."/>
            <person name="Kyrpides N."/>
            <person name="Mikhailova N."/>
            <person name="Sung Y."/>
            <person name="Fletcher K.E."/>
            <person name="Ritalahti K.M."/>
            <person name="Loeffler F.E."/>
            <person name="Richardson P."/>
        </authorList>
    </citation>
    <scope>NUCLEOTIDE SEQUENCE [LARGE SCALE GENOMIC DNA]</scope>
    <source>
        <strain evidence="8">ATCC BAA-1151 / DSM 17278 / SZ</strain>
    </source>
</reference>
<sequence length="401" mass="43219">MELSRLIRFNHLNHLRLFLSAATIASLFLPVAGCSKKEPSTGQVPVTEVVAVTVQPQTVPAVFPFVAQIQSSHQVDVMARVNGFLEKISYQEGEPVKQGQVLFLLDKKPFVAAVNAARAAVDIRKSQLFTAKASLDRIKPLADQNAASKSDLDNAIGNFKTAEAGLQQDQANLDKALLDLSYTTITSPVSGVASQALIREGGYIAAGSSSAKLTYVAKLDPAWVDFSVSQNEQAKMRQAVDNGEIVGPKENRFTVELELSDGRRYPLAGVVNFADPSFNKDTGTYLVRAEISNPKGVLRPGMFVKAYLKGATRPNALTVPQRAVQQTSNGHVVFVANDKGLAEVRPVVVGEWVEQDWIINKGLKAGDRVIVDGFMKLAPGAPVKLVTPEELKKSAQSAAVK</sequence>
<comment type="subcellular location">
    <subcellularLocation>
        <location evidence="1">Cell envelope</location>
    </subcellularLocation>
</comment>
<comment type="similarity">
    <text evidence="2">Belongs to the membrane fusion protein (MFP) (TC 8.A.1) family.</text>
</comment>
<dbReference type="RefSeq" id="WP_012469457.1">
    <property type="nucleotide sequence ID" value="NC_010814.1"/>
</dbReference>
<feature type="domain" description="Multidrug resistance protein MdtA-like C-terminal permuted SH3" evidence="6">
    <location>
        <begin position="315"/>
        <end position="374"/>
    </location>
</feature>
<dbReference type="AlphaFoldDB" id="B3E875"/>
<gene>
    <name evidence="7" type="ordered locus">Glov_1391</name>
</gene>
<dbReference type="KEGG" id="glo:Glov_1391"/>
<dbReference type="GO" id="GO:0005886">
    <property type="term" value="C:plasma membrane"/>
    <property type="evidence" value="ECO:0007669"/>
    <property type="project" value="UniProtKB-SubCell"/>
</dbReference>
<dbReference type="NCBIfam" id="TIGR01730">
    <property type="entry name" value="RND_mfp"/>
    <property type="match status" value="1"/>
</dbReference>
<evidence type="ECO:0000259" key="6">
    <source>
        <dbReference type="Pfam" id="PF25967"/>
    </source>
</evidence>
<dbReference type="InterPro" id="IPR058626">
    <property type="entry name" value="MdtA-like_b-barrel"/>
</dbReference>
<dbReference type="Pfam" id="PF25917">
    <property type="entry name" value="BSH_RND"/>
    <property type="match status" value="1"/>
</dbReference>
<evidence type="ECO:0000313" key="8">
    <source>
        <dbReference type="Proteomes" id="UP000002420"/>
    </source>
</evidence>
<protein>
    <submittedName>
        <fullName evidence="7">Efflux transporter, RND family, MFP subunit</fullName>
    </submittedName>
</protein>
<evidence type="ECO:0000259" key="3">
    <source>
        <dbReference type="Pfam" id="PF25876"/>
    </source>
</evidence>
<dbReference type="FunFam" id="2.40.420.20:FF:000001">
    <property type="entry name" value="Efflux RND transporter periplasmic adaptor subunit"/>
    <property type="match status" value="1"/>
</dbReference>